<dbReference type="KEGG" id="vvu:VV1_0351"/>
<dbReference type="Proteomes" id="UP000002275">
    <property type="component" value="Chromosome I"/>
</dbReference>
<sequence>MATLVAKQISFQRKRQLGASLVEFMISATIGLFALGVVGSIFIQGQNASAKRSKDLMLLQNTRSVTQMMHSDMLRAGYDGSNGQTVRLSGATTVIYSHNSADEGLIAYAYFTKMSGATPLYKNVVYEQRDNDSHILRICEKELDYLITTAQASNFAGSFVNSCNSLFVASQIQVEAFNVVQKNIAGGGATSAYFDIELITRLTDLPSSKENVSFSVTQRNWQ</sequence>
<dbReference type="AlphaFoldDB" id="A0A3Q0L1V4"/>
<name>A0A3Q0L1V4_VIBVU</name>
<dbReference type="PIRSF" id="PIRSF004525">
    <property type="entry name" value="Pilin_peptidase-dep_B_prd"/>
    <property type="match status" value="1"/>
</dbReference>
<feature type="transmembrane region" description="Helical" evidence="1">
    <location>
        <begin position="21"/>
        <end position="43"/>
    </location>
</feature>
<keyword evidence="1" id="KW-0812">Transmembrane</keyword>
<evidence type="ECO:0000313" key="2">
    <source>
        <dbReference type="EMBL" id="AAO08878.1"/>
    </source>
</evidence>
<protein>
    <submittedName>
        <fullName evidence="2">Type 4 fimbrial biogenesis protein PilW</fullName>
    </submittedName>
</protein>
<dbReference type="RefSeq" id="WP_011078449.1">
    <property type="nucleotide sequence ID" value="NC_004459.3"/>
</dbReference>
<evidence type="ECO:0000313" key="3">
    <source>
        <dbReference type="Proteomes" id="UP000002275"/>
    </source>
</evidence>
<accession>A0A3Q0L1V4</accession>
<dbReference type="EMBL" id="AE016795">
    <property type="protein sequence ID" value="AAO08878.1"/>
    <property type="molecule type" value="Genomic_DNA"/>
</dbReference>
<keyword evidence="1" id="KW-0472">Membrane</keyword>
<proteinExistence type="predicted"/>
<keyword evidence="1" id="KW-1133">Transmembrane helix</keyword>
<evidence type="ECO:0000256" key="1">
    <source>
        <dbReference type="SAM" id="Phobius"/>
    </source>
</evidence>
<reference evidence="2 3" key="2">
    <citation type="journal article" date="2003" name="Infect. Immun.">
        <title>Characterization and pathogenic significance of Vibrio vulnificus antigens preferentially expressed in septicemic patients.</title>
        <authorList>
            <person name="Kim Y.R."/>
            <person name="Lee S.E."/>
            <person name="Kim C.M."/>
            <person name="Kim S.Y."/>
            <person name="Shin E.K."/>
            <person name="Shin D.H."/>
            <person name="Chung S.S."/>
            <person name="Choy H.E."/>
            <person name="Progulske-Fox A."/>
            <person name="Hillman J.D."/>
            <person name="Handfield M."/>
            <person name="Rhee J.H."/>
        </authorList>
    </citation>
    <scope>NUCLEOTIDE SEQUENCE [LARGE SCALE GENOMIC DNA]</scope>
    <source>
        <strain evidence="2 3">CMCP6</strain>
    </source>
</reference>
<reference evidence="3" key="1">
    <citation type="submission" date="2002-12" db="EMBL/GenBank/DDBJ databases">
        <title>Complete genome sequence of Vibrio vulnificus CMCP6.</title>
        <authorList>
            <person name="Rhee J.H."/>
            <person name="Kim S.Y."/>
            <person name="Chung S.S."/>
            <person name="Kim J.J."/>
            <person name="Moon Y.H."/>
            <person name="Jeong H."/>
            <person name="Choy H.E."/>
        </authorList>
    </citation>
    <scope>NUCLEOTIDE SEQUENCE [LARGE SCALE GENOMIC DNA]</scope>
    <source>
        <strain evidence="3">CMCP6</strain>
    </source>
</reference>
<reference evidence="2 3" key="3">
    <citation type="journal article" date="2011" name="Mol. Syst. Biol.">
        <title>Integrative genome-scale metabolic analysis of Vibrio vulnificus for drug targeting and discovery.</title>
        <authorList>
            <person name="Kim H.U."/>
            <person name="Kim S.Y."/>
            <person name="Jeong H."/>
            <person name="Kim T.Y."/>
            <person name="Kim J.J."/>
            <person name="Choy H.E."/>
            <person name="Yi K.Y."/>
            <person name="Rhee J.H."/>
            <person name="Lee S.Y."/>
        </authorList>
    </citation>
    <scope>NUCLEOTIDE SEQUENCE [LARGE SCALE GENOMIC DNA]</scope>
    <source>
        <strain evidence="2 3">CMCP6</strain>
    </source>
</reference>
<organism evidence="2 3">
    <name type="scientific">Vibrio vulnificus (strain CMCP6)</name>
    <dbReference type="NCBI Taxonomy" id="216895"/>
    <lineage>
        <taxon>Bacteria</taxon>
        <taxon>Pseudomonadati</taxon>
        <taxon>Pseudomonadota</taxon>
        <taxon>Gammaproteobacteria</taxon>
        <taxon>Vibrionales</taxon>
        <taxon>Vibrionaceae</taxon>
        <taxon>Vibrio</taxon>
    </lineage>
</organism>
<gene>
    <name evidence="2" type="ordered locus">VV1_0351</name>
</gene>
<dbReference type="InterPro" id="IPR016419">
    <property type="entry name" value="Prepilin_Pept-dep_B_prd"/>
</dbReference>